<dbReference type="InterPro" id="IPR004477">
    <property type="entry name" value="ComEC_N"/>
</dbReference>
<dbReference type="Pfam" id="PF00753">
    <property type="entry name" value="Lactamase_B"/>
    <property type="match status" value="1"/>
</dbReference>
<dbReference type="NCBIfam" id="TIGR00360">
    <property type="entry name" value="ComEC_N-term"/>
    <property type="match status" value="1"/>
</dbReference>
<proteinExistence type="predicted"/>
<feature type="transmembrane region" description="Helical" evidence="6">
    <location>
        <begin position="266"/>
        <end position="286"/>
    </location>
</feature>
<dbReference type="SMART" id="SM00849">
    <property type="entry name" value="Lactamase_B"/>
    <property type="match status" value="1"/>
</dbReference>
<evidence type="ECO:0000256" key="5">
    <source>
        <dbReference type="ARBA" id="ARBA00023136"/>
    </source>
</evidence>
<keyword evidence="4 6" id="KW-1133">Transmembrane helix</keyword>
<reference evidence="8 9" key="1">
    <citation type="journal article" date="2020" name="Syst. Appl. Microbiol.">
        <title>Alienimonas chondri sp. nov., a novel planctomycete isolated from the biofilm of the red alga Chondrus crispus.</title>
        <authorList>
            <person name="Vitorino I."/>
            <person name="Albuquerque L."/>
            <person name="Wiegand S."/>
            <person name="Kallscheuer N."/>
            <person name="da Costa M.S."/>
            <person name="Lobo-da-Cunha A."/>
            <person name="Jogler C."/>
            <person name="Lage O.M."/>
        </authorList>
    </citation>
    <scope>NUCLEOTIDE SEQUENCE [LARGE SCALE GENOMIC DNA]</scope>
    <source>
        <strain evidence="8 9">LzC2</strain>
    </source>
</reference>
<feature type="transmembrane region" description="Helical" evidence="6">
    <location>
        <begin position="524"/>
        <end position="541"/>
    </location>
</feature>
<feature type="transmembrane region" description="Helical" evidence="6">
    <location>
        <begin position="496"/>
        <end position="517"/>
    </location>
</feature>
<keyword evidence="5 6" id="KW-0472">Membrane</keyword>
<name>A0ABX1V804_9PLAN</name>
<evidence type="ECO:0000313" key="9">
    <source>
        <dbReference type="Proteomes" id="UP000609651"/>
    </source>
</evidence>
<keyword evidence="9" id="KW-1185">Reference proteome</keyword>
<feature type="transmembrane region" description="Helical" evidence="6">
    <location>
        <begin position="318"/>
        <end position="334"/>
    </location>
</feature>
<dbReference type="Gene3D" id="3.60.15.10">
    <property type="entry name" value="Ribonuclease Z/Hydroxyacylglutathione hydrolase-like"/>
    <property type="match status" value="1"/>
</dbReference>
<protein>
    <submittedName>
        <fullName evidence="8">ComE operon protein 3</fullName>
    </submittedName>
</protein>
<evidence type="ECO:0000256" key="3">
    <source>
        <dbReference type="ARBA" id="ARBA00022692"/>
    </source>
</evidence>
<dbReference type="Pfam" id="PF13567">
    <property type="entry name" value="DUF4131"/>
    <property type="match status" value="1"/>
</dbReference>
<dbReference type="InterPro" id="IPR025405">
    <property type="entry name" value="DUF4131"/>
</dbReference>
<feature type="domain" description="Metallo-beta-lactamase" evidence="7">
    <location>
        <begin position="558"/>
        <end position="740"/>
    </location>
</feature>
<keyword evidence="3 6" id="KW-0812">Transmembrane</keyword>
<dbReference type="PANTHER" id="PTHR30619:SF1">
    <property type="entry name" value="RECOMBINATION PROTEIN 2"/>
    <property type="match status" value="1"/>
</dbReference>
<keyword evidence="2" id="KW-1003">Cell membrane</keyword>
<evidence type="ECO:0000256" key="6">
    <source>
        <dbReference type="SAM" id="Phobius"/>
    </source>
</evidence>
<feature type="transmembrane region" description="Helical" evidence="6">
    <location>
        <begin position="292"/>
        <end position="311"/>
    </location>
</feature>
<dbReference type="RefSeq" id="WP_171182452.1">
    <property type="nucleotide sequence ID" value="NZ_WTPX01000001.1"/>
</dbReference>
<feature type="transmembrane region" description="Helical" evidence="6">
    <location>
        <begin position="405"/>
        <end position="423"/>
    </location>
</feature>
<feature type="transmembrane region" description="Helical" evidence="6">
    <location>
        <begin position="35"/>
        <end position="56"/>
    </location>
</feature>
<feature type="transmembrane region" description="Helical" evidence="6">
    <location>
        <begin position="465"/>
        <end position="484"/>
    </location>
</feature>
<dbReference type="Pfam" id="PF03772">
    <property type="entry name" value="Competence"/>
    <property type="match status" value="1"/>
</dbReference>
<dbReference type="Proteomes" id="UP000609651">
    <property type="component" value="Unassembled WGS sequence"/>
</dbReference>
<comment type="subcellular location">
    <subcellularLocation>
        <location evidence="1">Cell membrane</location>
        <topology evidence="1">Multi-pass membrane protein</topology>
    </subcellularLocation>
</comment>
<evidence type="ECO:0000256" key="4">
    <source>
        <dbReference type="ARBA" id="ARBA00022989"/>
    </source>
</evidence>
<comment type="caution">
    <text evidence="8">The sequence shown here is derived from an EMBL/GenBank/DDBJ whole genome shotgun (WGS) entry which is preliminary data.</text>
</comment>
<dbReference type="PANTHER" id="PTHR30619">
    <property type="entry name" value="DNA INTERNALIZATION/COMPETENCE PROTEIN COMEC/REC2"/>
    <property type="match status" value="1"/>
</dbReference>
<feature type="transmembrane region" description="Helical" evidence="6">
    <location>
        <begin position="340"/>
        <end position="360"/>
    </location>
</feature>
<dbReference type="InterPro" id="IPR001279">
    <property type="entry name" value="Metallo-B-lactamas"/>
</dbReference>
<gene>
    <name evidence="8" type="primary">comEC</name>
    <name evidence="8" type="ORF">LzC2_00210</name>
</gene>
<organism evidence="8 9">
    <name type="scientific">Alienimonas chondri</name>
    <dbReference type="NCBI Taxonomy" id="2681879"/>
    <lineage>
        <taxon>Bacteria</taxon>
        <taxon>Pseudomonadati</taxon>
        <taxon>Planctomycetota</taxon>
        <taxon>Planctomycetia</taxon>
        <taxon>Planctomycetales</taxon>
        <taxon>Planctomycetaceae</taxon>
        <taxon>Alienimonas</taxon>
    </lineage>
</organism>
<evidence type="ECO:0000256" key="2">
    <source>
        <dbReference type="ARBA" id="ARBA00022475"/>
    </source>
</evidence>
<sequence>MPRSNDAPAARSEPRRPTVAVAAALAVGVCLDRALAPPIAVVLAVGGLAIAFSLAAPAARRAAVLLGLVAVGAALHHLQWYAVPETDVSKRVGEEAILARLTGVLAADPREYEDPDRPAWEDPRRSIAEVRCESLLGEEGPVVCSGTVRLYVEGSLAGYGAGDRVRVLGWLGPVRGPRNPGEWDRRAGLRRRGVRGEMSADAGTVELLSEGWNLSAPLDGLRKRCGRQIERLMPERAAAAAKALLLGDRTDLSREDRRRFVASGTMHLLAISGLHVGMLAAFAAVLCRLIGFGPTLTAVACVAVVGAFATLAEFRPPVLRAVLFVLLAALAWWSRRTLDLFNTLCAAVAIVLLITPASLFEAGTQLSFVAVAGLEWGRRVFPTRPHFWPAGPYGLGERLWDGYRLTAGIALWTGPLVAANFGLVTPIGYLLNVLLLPAFGVLLACGFVTLGLLIVAPSLAWGPGVSFGAGLTALLWIVDAAAALPGGHAAVPPPPGWWLAGWYVGLTASLLVPIAAVRTSIGRAALFLGGAGWAMALYLAPGDLPPGSLRVTVLDVGHGSATLIELPDGHTLLYDCGSLSGGERAADAVAAALRARGRTRLDEIVISHADADHFNGLSELLDGAAWSGVAVGGVSFGPNFTASGQTDAAVAFDAAKDWPTAALARGLTRDAGAAVLTILHPQREMKPAESDNARSVVLLIEFAGRRLLLPGDLEGGPQDELAADFINRFGPGLDLLLAPHHGGKRANPQSLAQRLEPKIVAVSGAQHADAEFLRGVYPAADLFLTSEVGAVTVTITPDGAVKTESFLNR</sequence>
<accession>A0ABX1V804</accession>
<dbReference type="InterPro" id="IPR052159">
    <property type="entry name" value="Competence_DNA_uptake"/>
</dbReference>
<dbReference type="InterPro" id="IPR036866">
    <property type="entry name" value="RibonucZ/Hydroxyglut_hydro"/>
</dbReference>
<dbReference type="SUPFAM" id="SSF56281">
    <property type="entry name" value="Metallo-hydrolase/oxidoreductase"/>
    <property type="match status" value="1"/>
</dbReference>
<evidence type="ECO:0000313" key="8">
    <source>
        <dbReference type="EMBL" id="NNJ23974.1"/>
    </source>
</evidence>
<evidence type="ECO:0000259" key="7">
    <source>
        <dbReference type="SMART" id="SM00849"/>
    </source>
</evidence>
<dbReference type="EMBL" id="WTPX01000001">
    <property type="protein sequence ID" value="NNJ23974.1"/>
    <property type="molecule type" value="Genomic_DNA"/>
</dbReference>
<feature type="transmembrane region" description="Helical" evidence="6">
    <location>
        <begin position="429"/>
        <end position="453"/>
    </location>
</feature>
<evidence type="ECO:0000256" key="1">
    <source>
        <dbReference type="ARBA" id="ARBA00004651"/>
    </source>
</evidence>